<accession>A0AAV3RDP6</accession>
<proteinExistence type="predicted"/>
<keyword evidence="2" id="KW-1185">Reference proteome</keyword>
<gene>
    <name evidence="1" type="ORF">LIER_41343</name>
</gene>
<sequence>MFVMWTCESFDGNISVNEQSDHAHPLVVITSMSWAPFMAPGALVAICLLDPIFLTRIACGACNQWDARVCTNLAPRHVALLVPGWQHTSCADGKNS</sequence>
<reference evidence="1 2" key="1">
    <citation type="submission" date="2024-01" db="EMBL/GenBank/DDBJ databases">
        <title>The complete chloroplast genome sequence of Lithospermum erythrorhizon: insights into the phylogenetic relationship among Boraginaceae species and the maternal lineages of purple gromwells.</title>
        <authorList>
            <person name="Okada T."/>
            <person name="Watanabe K."/>
        </authorList>
    </citation>
    <scope>NUCLEOTIDE SEQUENCE [LARGE SCALE GENOMIC DNA]</scope>
</reference>
<dbReference type="EMBL" id="BAABME010025645">
    <property type="protein sequence ID" value="GAA0172482.1"/>
    <property type="molecule type" value="Genomic_DNA"/>
</dbReference>
<dbReference type="AlphaFoldDB" id="A0AAV3RDP6"/>
<name>A0AAV3RDP6_LITER</name>
<comment type="caution">
    <text evidence="1">The sequence shown here is derived from an EMBL/GenBank/DDBJ whole genome shotgun (WGS) entry which is preliminary data.</text>
</comment>
<evidence type="ECO:0000313" key="1">
    <source>
        <dbReference type="EMBL" id="GAA0172482.1"/>
    </source>
</evidence>
<evidence type="ECO:0000313" key="2">
    <source>
        <dbReference type="Proteomes" id="UP001454036"/>
    </source>
</evidence>
<dbReference type="Proteomes" id="UP001454036">
    <property type="component" value="Unassembled WGS sequence"/>
</dbReference>
<protein>
    <submittedName>
        <fullName evidence="1">Uncharacterized protein</fullName>
    </submittedName>
</protein>
<organism evidence="1 2">
    <name type="scientific">Lithospermum erythrorhizon</name>
    <name type="common">Purple gromwell</name>
    <name type="synonym">Lithospermum officinale var. erythrorhizon</name>
    <dbReference type="NCBI Taxonomy" id="34254"/>
    <lineage>
        <taxon>Eukaryota</taxon>
        <taxon>Viridiplantae</taxon>
        <taxon>Streptophyta</taxon>
        <taxon>Embryophyta</taxon>
        <taxon>Tracheophyta</taxon>
        <taxon>Spermatophyta</taxon>
        <taxon>Magnoliopsida</taxon>
        <taxon>eudicotyledons</taxon>
        <taxon>Gunneridae</taxon>
        <taxon>Pentapetalae</taxon>
        <taxon>asterids</taxon>
        <taxon>lamiids</taxon>
        <taxon>Boraginales</taxon>
        <taxon>Boraginaceae</taxon>
        <taxon>Boraginoideae</taxon>
        <taxon>Lithospermeae</taxon>
        <taxon>Lithospermum</taxon>
    </lineage>
</organism>